<evidence type="ECO:0000259" key="2">
    <source>
        <dbReference type="Pfam" id="PF01855"/>
    </source>
</evidence>
<feature type="domain" description="Pyruvate flavodoxin/ferredoxin oxidoreductase pyrimidine binding" evidence="2">
    <location>
        <begin position="14"/>
        <end position="226"/>
    </location>
</feature>
<dbReference type="AlphaFoldDB" id="A0A5J4L247"/>
<organism evidence="4">
    <name type="scientific">hot springs metagenome</name>
    <dbReference type="NCBI Taxonomy" id="433727"/>
    <lineage>
        <taxon>unclassified sequences</taxon>
        <taxon>metagenomes</taxon>
        <taxon>ecological metagenomes</taxon>
    </lineage>
</organism>
<evidence type="ECO:0000256" key="1">
    <source>
        <dbReference type="ARBA" id="ARBA00023002"/>
    </source>
</evidence>
<accession>A0A5J4L247</accession>
<dbReference type="SUPFAM" id="SSF52922">
    <property type="entry name" value="TK C-terminal domain-like"/>
    <property type="match status" value="1"/>
</dbReference>
<keyword evidence="1" id="KW-0560">Oxidoreductase</keyword>
<evidence type="ECO:0000259" key="3">
    <source>
        <dbReference type="Pfam" id="PF17147"/>
    </source>
</evidence>
<dbReference type="InterPro" id="IPR033412">
    <property type="entry name" value="PFOR_II"/>
</dbReference>
<name>A0A5J4L247_9ZZZZ</name>
<dbReference type="Pfam" id="PF01855">
    <property type="entry name" value="POR_N"/>
    <property type="match status" value="1"/>
</dbReference>
<dbReference type="InterPro" id="IPR052368">
    <property type="entry name" value="2-oxoacid_oxidoreductase"/>
</dbReference>
<sequence>MKKILMRGNEAIAEAAIQAECRFYAGYPITPQNEIPEYMSWRMLEIGGTFIQAESELSAINMVFGASACGARAMTSSSSPGISLKQEGISFLAGAELPAVIVNMQRGGPGLGNISASQADYFQAVKGGGHGDYKLLVYAPYNLQEFWDLTMLAFDKADEYRNPVMLLGDAILGQMMEPFVPTPYIKPKLPEKTWALTGCKGRKPNVIKSLFMGEGELEQRNYMLQAKYEKMKNAEVRFQTYNTDDAELIVVAFGIAARIAMAAVRRLRNEGHKVGLFRPITLFPFPERQISDMADKNKRFIAVELNSGQMVEDVKLAINGKADVLFYGRPGGAIITPEELYENLINLT</sequence>
<dbReference type="Gene3D" id="3.40.50.920">
    <property type="match status" value="1"/>
</dbReference>
<dbReference type="NCBIfam" id="NF005507">
    <property type="entry name" value="PRK07119.1"/>
    <property type="match status" value="1"/>
</dbReference>
<dbReference type="Pfam" id="PF17147">
    <property type="entry name" value="PFOR_II"/>
    <property type="match status" value="1"/>
</dbReference>
<gene>
    <name evidence="4" type="ORF">A45J_0631</name>
</gene>
<dbReference type="CDD" id="cd07034">
    <property type="entry name" value="TPP_PYR_PFOR_IOR-alpha_like"/>
    <property type="match status" value="1"/>
</dbReference>
<comment type="caution">
    <text evidence="4">The sequence shown here is derived from an EMBL/GenBank/DDBJ whole genome shotgun (WGS) entry which is preliminary data.</text>
</comment>
<dbReference type="SUPFAM" id="SSF52518">
    <property type="entry name" value="Thiamin diphosphate-binding fold (THDP-binding)"/>
    <property type="match status" value="1"/>
</dbReference>
<reference evidence="4" key="1">
    <citation type="submission" date="2019-10" db="EMBL/GenBank/DDBJ databases">
        <title>Metagenomic sequencing of thiosulfate-disproportionating enrichment culture.</title>
        <authorList>
            <person name="Umezawa K."/>
            <person name="Kojima H."/>
            <person name="Fukui M."/>
        </authorList>
    </citation>
    <scope>NUCLEOTIDE SEQUENCE</scope>
    <source>
        <strain evidence="4">45J</strain>
    </source>
</reference>
<dbReference type="PANTHER" id="PTHR43088:SF1">
    <property type="entry name" value="SUBUNIT OF PYRUVATE:FLAVODOXIN OXIDOREDUCTASE"/>
    <property type="match status" value="1"/>
</dbReference>
<protein>
    <submittedName>
        <fullName evidence="4">3-methyl-2-oxobutanoate dehydrogenase subunit VorB</fullName>
    </submittedName>
</protein>
<dbReference type="Gene3D" id="3.40.50.970">
    <property type="match status" value="1"/>
</dbReference>
<dbReference type="InterPro" id="IPR009014">
    <property type="entry name" value="Transketo_C/PFOR_II"/>
</dbReference>
<feature type="domain" description="Pyruvate:ferredoxin oxidoreductase core" evidence="3">
    <location>
        <begin position="246"/>
        <end position="339"/>
    </location>
</feature>
<dbReference type="InterPro" id="IPR002880">
    <property type="entry name" value="Pyrv_Fd/Flavodoxin_OxRdtase_N"/>
</dbReference>
<dbReference type="EMBL" id="BLAB01000001">
    <property type="protein sequence ID" value="GER92900.1"/>
    <property type="molecule type" value="Genomic_DNA"/>
</dbReference>
<dbReference type="InterPro" id="IPR029061">
    <property type="entry name" value="THDP-binding"/>
</dbReference>
<dbReference type="PANTHER" id="PTHR43088">
    <property type="entry name" value="SUBUNIT OF PYRUVATE:FLAVODOXIN OXIDOREDUCTASE-RELATED"/>
    <property type="match status" value="1"/>
</dbReference>
<dbReference type="GO" id="GO:0016491">
    <property type="term" value="F:oxidoreductase activity"/>
    <property type="evidence" value="ECO:0007669"/>
    <property type="project" value="UniProtKB-KW"/>
</dbReference>
<proteinExistence type="predicted"/>
<evidence type="ECO:0000313" key="4">
    <source>
        <dbReference type="EMBL" id="GER92900.1"/>
    </source>
</evidence>